<accession>A0A9Q0YID6</accession>
<protein>
    <submittedName>
        <fullName evidence="2">Uncharacterized protein</fullName>
    </submittedName>
</protein>
<dbReference type="EMBL" id="JAIZAY010000021">
    <property type="protein sequence ID" value="KAJ8021930.1"/>
    <property type="molecule type" value="Genomic_DNA"/>
</dbReference>
<evidence type="ECO:0000313" key="3">
    <source>
        <dbReference type="Proteomes" id="UP001152320"/>
    </source>
</evidence>
<dbReference type="AlphaFoldDB" id="A0A9Q0YID6"/>
<sequence>MDPNKYIQNVASTNVMGDNNTIHNELHVTVNLDKGSGMKRTDSTQTDSTSGGASHLGSYKVNNIAELITDEAKCNVEVKEIEITWLAKEVSKNDLFRSRKDSLYRHLNIPHQECEKIKQERLDRSRTIEDEIFKVINLGWLQAPPTKTRNRLIKQLFTFDKTLAKAYAEYVNSCDDFDIGLPLPPSVTMTTNSSLPTSLSIQGLSSLPSLPSPTEITSLALSSLSIQGNSSVDTGQLVQASALPSDQGSSSVDGGEVVQYSTDVLRADLSEDEITWLSEKVAGGCHFGERNSLYRHLGILDSEVDRIKYEKLGDDRSIVNEIFKVVYHGWYLQGVSRSRALFCRQLFTFNISLAQDYIKFVYDL</sequence>
<feature type="compositionally biased region" description="Low complexity" evidence="1">
    <location>
        <begin position="43"/>
        <end position="53"/>
    </location>
</feature>
<dbReference type="Proteomes" id="UP001152320">
    <property type="component" value="Chromosome 21"/>
</dbReference>
<name>A0A9Q0YID6_HOLLE</name>
<proteinExistence type="predicted"/>
<reference evidence="2" key="1">
    <citation type="submission" date="2021-10" db="EMBL/GenBank/DDBJ databases">
        <title>Tropical sea cucumber genome reveals ecological adaptation and Cuvierian tubules defense mechanism.</title>
        <authorList>
            <person name="Chen T."/>
        </authorList>
    </citation>
    <scope>NUCLEOTIDE SEQUENCE</scope>
    <source>
        <strain evidence="2">Nanhai2018</strain>
        <tissue evidence="2">Muscle</tissue>
    </source>
</reference>
<gene>
    <name evidence="2" type="ORF">HOLleu_39272</name>
</gene>
<evidence type="ECO:0000313" key="2">
    <source>
        <dbReference type="EMBL" id="KAJ8021930.1"/>
    </source>
</evidence>
<keyword evidence="3" id="KW-1185">Reference proteome</keyword>
<evidence type="ECO:0000256" key="1">
    <source>
        <dbReference type="SAM" id="MobiDB-lite"/>
    </source>
</evidence>
<comment type="caution">
    <text evidence="2">The sequence shown here is derived from an EMBL/GenBank/DDBJ whole genome shotgun (WGS) entry which is preliminary data.</text>
</comment>
<feature type="region of interest" description="Disordered" evidence="1">
    <location>
        <begin position="34"/>
        <end position="55"/>
    </location>
</feature>
<organism evidence="2 3">
    <name type="scientific">Holothuria leucospilota</name>
    <name type="common">Black long sea cucumber</name>
    <name type="synonym">Mertensiothuria leucospilota</name>
    <dbReference type="NCBI Taxonomy" id="206669"/>
    <lineage>
        <taxon>Eukaryota</taxon>
        <taxon>Metazoa</taxon>
        <taxon>Echinodermata</taxon>
        <taxon>Eleutherozoa</taxon>
        <taxon>Echinozoa</taxon>
        <taxon>Holothuroidea</taxon>
        <taxon>Aspidochirotacea</taxon>
        <taxon>Aspidochirotida</taxon>
        <taxon>Holothuriidae</taxon>
        <taxon>Holothuria</taxon>
    </lineage>
</organism>